<comment type="caution">
    <text evidence="2">The sequence shown here is derived from an EMBL/GenBank/DDBJ whole genome shotgun (WGS) entry which is preliminary data.</text>
</comment>
<feature type="non-terminal residue" evidence="2">
    <location>
        <position position="1"/>
    </location>
</feature>
<accession>A0A392RWF0</accession>
<dbReference type="EMBL" id="LXQA010279267">
    <property type="protein sequence ID" value="MCI40394.1"/>
    <property type="molecule type" value="Genomic_DNA"/>
</dbReference>
<evidence type="ECO:0000313" key="3">
    <source>
        <dbReference type="Proteomes" id="UP000265520"/>
    </source>
</evidence>
<organism evidence="2 3">
    <name type="scientific">Trifolium medium</name>
    <dbReference type="NCBI Taxonomy" id="97028"/>
    <lineage>
        <taxon>Eukaryota</taxon>
        <taxon>Viridiplantae</taxon>
        <taxon>Streptophyta</taxon>
        <taxon>Embryophyta</taxon>
        <taxon>Tracheophyta</taxon>
        <taxon>Spermatophyta</taxon>
        <taxon>Magnoliopsida</taxon>
        <taxon>eudicotyledons</taxon>
        <taxon>Gunneridae</taxon>
        <taxon>Pentapetalae</taxon>
        <taxon>rosids</taxon>
        <taxon>fabids</taxon>
        <taxon>Fabales</taxon>
        <taxon>Fabaceae</taxon>
        <taxon>Papilionoideae</taxon>
        <taxon>50 kb inversion clade</taxon>
        <taxon>NPAAA clade</taxon>
        <taxon>Hologalegina</taxon>
        <taxon>IRL clade</taxon>
        <taxon>Trifolieae</taxon>
        <taxon>Trifolium</taxon>
    </lineage>
</organism>
<dbReference type="AlphaFoldDB" id="A0A392RWF0"/>
<evidence type="ECO:0000256" key="1">
    <source>
        <dbReference type="SAM" id="MobiDB-lite"/>
    </source>
</evidence>
<protein>
    <submittedName>
        <fullName evidence="2">Uncharacterized protein</fullName>
    </submittedName>
</protein>
<keyword evidence="3" id="KW-1185">Reference proteome</keyword>
<reference evidence="2 3" key="1">
    <citation type="journal article" date="2018" name="Front. Plant Sci.">
        <title>Red Clover (Trifolium pratense) and Zigzag Clover (T. medium) - A Picture of Genomic Similarities and Differences.</title>
        <authorList>
            <person name="Dluhosova J."/>
            <person name="Istvanek J."/>
            <person name="Nedelnik J."/>
            <person name="Repkova J."/>
        </authorList>
    </citation>
    <scope>NUCLEOTIDE SEQUENCE [LARGE SCALE GENOMIC DNA]</scope>
    <source>
        <strain evidence="3">cv. 10/8</strain>
        <tissue evidence="2">Leaf</tissue>
    </source>
</reference>
<feature type="region of interest" description="Disordered" evidence="1">
    <location>
        <begin position="1"/>
        <end position="22"/>
    </location>
</feature>
<evidence type="ECO:0000313" key="2">
    <source>
        <dbReference type="EMBL" id="MCI40394.1"/>
    </source>
</evidence>
<name>A0A392RWF0_9FABA</name>
<sequence>HSESDQVSDTKDFRDSEDLRRPEVSEDLKYQTLKNDKLIKSYSMIYND</sequence>
<proteinExistence type="predicted"/>
<dbReference type="Proteomes" id="UP000265520">
    <property type="component" value="Unassembled WGS sequence"/>
</dbReference>